<sequence>MSVKLMIDVPLYVAIAIFNNDYDDSPVARYMVDAVNSLTSRLTPLVANDLPDNGTAFTNFGLSTPPAASDTDFHTMVDINNVRAASPDVTERNEGAIEAEPPFIESRALQAIWTETSAVYGACTARHGTTIGEMKDWFQQQANSKPTEQRILLSGRCLGTAMTVKEVRTI</sequence>
<accession>N1PPA9</accession>
<reference evidence="1 2" key="2">
    <citation type="journal article" date="2012" name="PLoS Pathog.">
        <title>Diverse lifestyles and strategies of plant pathogenesis encoded in the genomes of eighteen Dothideomycetes fungi.</title>
        <authorList>
            <person name="Ohm R.A."/>
            <person name="Feau N."/>
            <person name="Henrissat B."/>
            <person name="Schoch C.L."/>
            <person name="Horwitz B.A."/>
            <person name="Barry K.W."/>
            <person name="Condon B.J."/>
            <person name="Copeland A.C."/>
            <person name="Dhillon B."/>
            <person name="Glaser F."/>
            <person name="Hesse C.N."/>
            <person name="Kosti I."/>
            <person name="LaButti K."/>
            <person name="Lindquist E.A."/>
            <person name="Lucas S."/>
            <person name="Salamov A.A."/>
            <person name="Bradshaw R.E."/>
            <person name="Ciuffetti L."/>
            <person name="Hamelin R.C."/>
            <person name="Kema G.H.J."/>
            <person name="Lawrence C."/>
            <person name="Scott J.A."/>
            <person name="Spatafora J.W."/>
            <person name="Turgeon B.G."/>
            <person name="de Wit P.J.G.M."/>
            <person name="Zhong S."/>
            <person name="Goodwin S.B."/>
            <person name="Grigoriev I.V."/>
        </authorList>
    </citation>
    <scope>NUCLEOTIDE SEQUENCE [LARGE SCALE GENOMIC DNA]</scope>
    <source>
        <strain evidence="2">NZE10 / CBS 128990</strain>
    </source>
</reference>
<keyword evidence="2" id="KW-1185">Reference proteome</keyword>
<organism evidence="1 2">
    <name type="scientific">Dothistroma septosporum (strain NZE10 / CBS 128990)</name>
    <name type="common">Red band needle blight fungus</name>
    <name type="synonym">Mycosphaerella pini</name>
    <dbReference type="NCBI Taxonomy" id="675120"/>
    <lineage>
        <taxon>Eukaryota</taxon>
        <taxon>Fungi</taxon>
        <taxon>Dikarya</taxon>
        <taxon>Ascomycota</taxon>
        <taxon>Pezizomycotina</taxon>
        <taxon>Dothideomycetes</taxon>
        <taxon>Dothideomycetidae</taxon>
        <taxon>Mycosphaerellales</taxon>
        <taxon>Mycosphaerellaceae</taxon>
        <taxon>Dothistroma</taxon>
    </lineage>
</organism>
<protein>
    <submittedName>
        <fullName evidence="1">Uncharacterized protein</fullName>
    </submittedName>
</protein>
<proteinExistence type="predicted"/>
<evidence type="ECO:0000313" key="2">
    <source>
        <dbReference type="Proteomes" id="UP000016933"/>
    </source>
</evidence>
<dbReference type="Proteomes" id="UP000016933">
    <property type="component" value="Unassembled WGS sequence"/>
</dbReference>
<reference evidence="2" key="1">
    <citation type="journal article" date="2012" name="PLoS Genet.">
        <title>The genomes of the fungal plant pathogens Cladosporium fulvum and Dothistroma septosporum reveal adaptation to different hosts and lifestyles but also signatures of common ancestry.</title>
        <authorList>
            <person name="de Wit P.J.G.M."/>
            <person name="van der Burgt A."/>
            <person name="Oekmen B."/>
            <person name="Stergiopoulos I."/>
            <person name="Abd-Elsalam K.A."/>
            <person name="Aerts A.L."/>
            <person name="Bahkali A.H."/>
            <person name="Beenen H.G."/>
            <person name="Chettri P."/>
            <person name="Cox M.P."/>
            <person name="Datema E."/>
            <person name="de Vries R.P."/>
            <person name="Dhillon B."/>
            <person name="Ganley A.R."/>
            <person name="Griffiths S.A."/>
            <person name="Guo Y."/>
            <person name="Hamelin R.C."/>
            <person name="Henrissat B."/>
            <person name="Kabir M.S."/>
            <person name="Jashni M.K."/>
            <person name="Kema G."/>
            <person name="Klaubauf S."/>
            <person name="Lapidus A."/>
            <person name="Levasseur A."/>
            <person name="Lindquist E."/>
            <person name="Mehrabi R."/>
            <person name="Ohm R.A."/>
            <person name="Owen T.J."/>
            <person name="Salamov A."/>
            <person name="Schwelm A."/>
            <person name="Schijlen E."/>
            <person name="Sun H."/>
            <person name="van den Burg H.A."/>
            <person name="van Ham R.C.H.J."/>
            <person name="Zhang S."/>
            <person name="Goodwin S.B."/>
            <person name="Grigoriev I.V."/>
            <person name="Collemare J."/>
            <person name="Bradshaw R.E."/>
        </authorList>
    </citation>
    <scope>NUCLEOTIDE SEQUENCE [LARGE SCALE GENOMIC DNA]</scope>
    <source>
        <strain evidence="2">NZE10 / CBS 128990</strain>
    </source>
</reference>
<evidence type="ECO:0000313" key="1">
    <source>
        <dbReference type="EMBL" id="EME44279.1"/>
    </source>
</evidence>
<gene>
    <name evidence="1" type="ORF">DOTSEDRAFT_24347</name>
</gene>
<dbReference type="AlphaFoldDB" id="N1PPA9"/>
<name>N1PPA9_DOTSN</name>
<dbReference type="EMBL" id="KB446539">
    <property type="protein sequence ID" value="EME44279.1"/>
    <property type="molecule type" value="Genomic_DNA"/>
</dbReference>
<dbReference type="HOGENOM" id="CLU_1570619_0_0_1"/>